<organism evidence="2 3">
    <name type="scientific">Kitasatospora paracochleata</name>
    <dbReference type="NCBI Taxonomy" id="58354"/>
    <lineage>
        <taxon>Bacteria</taxon>
        <taxon>Bacillati</taxon>
        <taxon>Actinomycetota</taxon>
        <taxon>Actinomycetes</taxon>
        <taxon>Kitasatosporales</taxon>
        <taxon>Streptomycetaceae</taxon>
        <taxon>Kitasatospora</taxon>
    </lineage>
</organism>
<gene>
    <name evidence="2" type="ORF">FHR36_007551</name>
</gene>
<reference evidence="2 3" key="1">
    <citation type="submission" date="2022-06" db="EMBL/GenBank/DDBJ databases">
        <title>Sequencing the genomes of 1000 actinobacteria strains.</title>
        <authorList>
            <person name="Klenk H.-P."/>
        </authorList>
    </citation>
    <scope>NUCLEOTIDE SEQUENCE [LARGE SCALE GENOMIC DNA]</scope>
    <source>
        <strain evidence="2 3">DSM 41656</strain>
    </source>
</reference>
<dbReference type="Pfam" id="PF12708">
    <property type="entry name" value="Pect-lyase_RHGA_epim"/>
    <property type="match status" value="1"/>
</dbReference>
<evidence type="ECO:0000313" key="2">
    <source>
        <dbReference type="EMBL" id="MCP2314350.1"/>
    </source>
</evidence>
<proteinExistence type="predicted"/>
<comment type="caution">
    <text evidence="2">The sequence shown here is derived from an EMBL/GenBank/DDBJ whole genome shotgun (WGS) entry which is preliminary data.</text>
</comment>
<feature type="domain" description="Rhamnogalacturonase A/B/Epimerase-like pectate lyase" evidence="1">
    <location>
        <begin position="122"/>
        <end position="190"/>
    </location>
</feature>
<dbReference type="InterPro" id="IPR011050">
    <property type="entry name" value="Pectin_lyase_fold/virulence"/>
</dbReference>
<dbReference type="EMBL" id="JAMZDX010000009">
    <property type="protein sequence ID" value="MCP2314350.1"/>
    <property type="molecule type" value="Genomic_DNA"/>
</dbReference>
<protein>
    <recommendedName>
        <fullName evidence="1">Rhamnogalacturonase A/B/Epimerase-like pectate lyase domain-containing protein</fullName>
    </recommendedName>
</protein>
<dbReference type="SMART" id="SM00710">
    <property type="entry name" value="PbH1"/>
    <property type="match status" value="4"/>
</dbReference>
<dbReference type="Gene3D" id="2.160.20.10">
    <property type="entry name" value="Single-stranded right-handed beta-helix, Pectin lyase-like"/>
    <property type="match status" value="1"/>
</dbReference>
<sequence>MDVEIMRAARPVAAGQAVCTAGSRTVVPAIEKGNLHTSPFFGVALESVTAGNVRVQISGAFTGRIGPGRPGAVGVNSAGKLVRAADIAADINDKCVSAPNWIGDCDSSGTVTIRPRRDTRLNVLDFGAAGNGLTDKNADDTDAIQGALDCAMRLGSTDGGVVYLPPGEYRIKRPLIVSNGCILEGAGLAYHDETSRIIADVESGNFNLSASTHIGEVGGETVYCAIALVGFEPGLAMTPPRGRSDYAVLRQLALHSVPAQGDPGATHQAPQMDGIRVMATGVCIERMSVVSFRRNGIAISSSEVRPVVSVGLVQIRDCRLTSNGRNGLDIGGLDNVNASAMLVVDVDATSNGRDGIYDHSFLCSTFVSCHTAANRRRNFNCEGTPRASVYVGCYGEIDAPSVFQGRNIAVVGGDIDNTSDSVFWGFSPLGNGSTFLRIRNNHSDVHKYWVSDDGIDVEEGERQTPGNNFVYRAVHAGRTFGSNRLPPERKGIPAFPKMADAKLEERDGLLWLCEGEYRPNVSAFNCLGSDTDSTIIQDYGYDKPNTGSQTPFFRTQADSRTPQIKGRIRTSLTAGVDCPTYDQNSYENGPVPGGLMLPNAWIGSYAFGERRIGVVYTGSPFTVPHGGSSVDFYSPGDLMLNATPVPAEKGKRQPDIGWAVKALCGMRPAAADAAWAHQKHYRIGDVIRPANPNGRGHLYRLTAYPGGQTYPLDNRSGDQEPNWNPIVGGVTPDKDLEWQTIYDMDAPENAWVIEPLPRRAESQVDSQAADLAGLKADFNALLARMRRANLLE</sequence>
<evidence type="ECO:0000259" key="1">
    <source>
        <dbReference type="Pfam" id="PF12708"/>
    </source>
</evidence>
<keyword evidence="3" id="KW-1185">Reference proteome</keyword>
<accession>A0ABT1JA83</accession>
<dbReference type="Proteomes" id="UP001206483">
    <property type="component" value="Unassembled WGS sequence"/>
</dbReference>
<dbReference type="RefSeq" id="WP_253804668.1">
    <property type="nucleotide sequence ID" value="NZ_BAAAUB010000092.1"/>
</dbReference>
<dbReference type="InterPro" id="IPR024535">
    <property type="entry name" value="RHGA/B-epi-like_pectate_lyase"/>
</dbReference>
<name>A0ABT1JA83_9ACTN</name>
<dbReference type="InterPro" id="IPR006626">
    <property type="entry name" value="PbH1"/>
</dbReference>
<evidence type="ECO:0000313" key="3">
    <source>
        <dbReference type="Proteomes" id="UP001206483"/>
    </source>
</evidence>
<dbReference type="InterPro" id="IPR012334">
    <property type="entry name" value="Pectin_lyas_fold"/>
</dbReference>
<dbReference type="SUPFAM" id="SSF51126">
    <property type="entry name" value="Pectin lyase-like"/>
    <property type="match status" value="1"/>
</dbReference>